<dbReference type="SUPFAM" id="SSF53335">
    <property type="entry name" value="S-adenosyl-L-methionine-dependent methyltransferases"/>
    <property type="match status" value="1"/>
</dbReference>
<feature type="transmembrane region" description="Helical" evidence="1">
    <location>
        <begin position="20"/>
        <end position="42"/>
    </location>
</feature>
<dbReference type="InterPro" id="IPR029063">
    <property type="entry name" value="SAM-dependent_MTases_sf"/>
</dbReference>
<name>W2RUA6_CYPE1</name>
<proteinExistence type="predicted"/>
<dbReference type="GeneID" id="19971636"/>
<keyword evidence="1" id="KW-0812">Transmembrane</keyword>
<dbReference type="HOGENOM" id="CLU_037990_6_1_1"/>
<protein>
    <recommendedName>
        <fullName evidence="4">Methyltransferase type 11 domain-containing protein</fullName>
    </recommendedName>
</protein>
<dbReference type="Gene3D" id="3.40.50.150">
    <property type="entry name" value="Vaccinia Virus protein VP39"/>
    <property type="match status" value="1"/>
</dbReference>
<dbReference type="STRING" id="1220924.W2RUA6"/>
<dbReference type="InParanoid" id="W2RUA6"/>
<evidence type="ECO:0000313" key="2">
    <source>
        <dbReference type="EMBL" id="ETN40022.1"/>
    </source>
</evidence>
<evidence type="ECO:0008006" key="4">
    <source>
        <dbReference type="Google" id="ProtNLM"/>
    </source>
</evidence>
<reference evidence="2 3" key="1">
    <citation type="submission" date="2013-03" db="EMBL/GenBank/DDBJ databases">
        <title>The Genome Sequence of Phialophora europaea CBS 101466.</title>
        <authorList>
            <consortium name="The Broad Institute Genomics Platform"/>
            <person name="Cuomo C."/>
            <person name="de Hoog S."/>
            <person name="Gorbushina A."/>
            <person name="Walker B."/>
            <person name="Young S.K."/>
            <person name="Zeng Q."/>
            <person name="Gargeya S."/>
            <person name="Fitzgerald M."/>
            <person name="Haas B."/>
            <person name="Abouelleil A."/>
            <person name="Allen A.W."/>
            <person name="Alvarado L."/>
            <person name="Arachchi H.M."/>
            <person name="Berlin A.M."/>
            <person name="Chapman S.B."/>
            <person name="Gainer-Dewar J."/>
            <person name="Goldberg J."/>
            <person name="Griggs A."/>
            <person name="Gujja S."/>
            <person name="Hansen M."/>
            <person name="Howarth C."/>
            <person name="Imamovic A."/>
            <person name="Ireland A."/>
            <person name="Larimer J."/>
            <person name="McCowan C."/>
            <person name="Murphy C."/>
            <person name="Pearson M."/>
            <person name="Poon T.W."/>
            <person name="Priest M."/>
            <person name="Roberts A."/>
            <person name="Saif S."/>
            <person name="Shea T."/>
            <person name="Sisk P."/>
            <person name="Sykes S."/>
            <person name="Wortman J."/>
            <person name="Nusbaum C."/>
            <person name="Birren B."/>
        </authorList>
    </citation>
    <scope>NUCLEOTIDE SEQUENCE [LARGE SCALE GENOMIC DNA]</scope>
    <source>
        <strain evidence="2 3">CBS 101466</strain>
    </source>
</reference>
<keyword evidence="1" id="KW-1133">Transmembrane helix</keyword>
<keyword evidence="1" id="KW-0472">Membrane</keyword>
<accession>W2RUA6</accession>
<sequence>MPSLLAYVQAWQKPITLIGLSLFYLWVTLLLFPITPSIWFSFSRFRDKWFGRFWKHIGPQMAAEPVQDPYIHELLQRARGVVLELGPGTGDQSRHYNPAQIELLYGAEPNKDLHEQLLAKSAAAGIGRPKYRILNAGAEPGSLIKALKDAGLINADAKSLPKDGIFDTIVAVKSMCSMHPTEMTATVAIIHALLKHGGEFLFFEHVHSDADPVSATLVKLTNLIWPYLMGNCHLDSKLDKIIQGTEGWAPKDIRTIREYQNHHAFRYVYGRCRRET</sequence>
<evidence type="ECO:0000256" key="1">
    <source>
        <dbReference type="SAM" id="Phobius"/>
    </source>
</evidence>
<organism evidence="2 3">
    <name type="scientific">Cyphellophora europaea (strain CBS 101466)</name>
    <name type="common">Phialophora europaea</name>
    <dbReference type="NCBI Taxonomy" id="1220924"/>
    <lineage>
        <taxon>Eukaryota</taxon>
        <taxon>Fungi</taxon>
        <taxon>Dikarya</taxon>
        <taxon>Ascomycota</taxon>
        <taxon>Pezizomycotina</taxon>
        <taxon>Eurotiomycetes</taxon>
        <taxon>Chaetothyriomycetidae</taxon>
        <taxon>Chaetothyriales</taxon>
        <taxon>Cyphellophoraceae</taxon>
        <taxon>Cyphellophora</taxon>
    </lineage>
</organism>
<dbReference type="EMBL" id="KB822720">
    <property type="protein sequence ID" value="ETN40022.1"/>
    <property type="molecule type" value="Genomic_DNA"/>
</dbReference>
<dbReference type="VEuPathDB" id="FungiDB:HMPREF1541_04297"/>
<evidence type="ECO:0000313" key="3">
    <source>
        <dbReference type="Proteomes" id="UP000030752"/>
    </source>
</evidence>
<dbReference type="RefSeq" id="XP_008716865.1">
    <property type="nucleotide sequence ID" value="XM_008718643.1"/>
</dbReference>
<dbReference type="PANTHER" id="PTHR45036:SF1">
    <property type="entry name" value="METHYLTRANSFERASE LIKE 7A"/>
    <property type="match status" value="1"/>
</dbReference>
<dbReference type="eggNOG" id="KOG4300">
    <property type="taxonomic scope" value="Eukaryota"/>
</dbReference>
<dbReference type="AlphaFoldDB" id="W2RUA6"/>
<dbReference type="OrthoDB" id="540004at2759"/>
<dbReference type="PANTHER" id="PTHR45036">
    <property type="entry name" value="METHYLTRANSFERASE LIKE 7B"/>
    <property type="match status" value="1"/>
</dbReference>
<dbReference type="Pfam" id="PF13489">
    <property type="entry name" value="Methyltransf_23"/>
    <property type="match status" value="1"/>
</dbReference>
<dbReference type="Proteomes" id="UP000030752">
    <property type="component" value="Unassembled WGS sequence"/>
</dbReference>
<keyword evidence="3" id="KW-1185">Reference proteome</keyword>
<dbReference type="CDD" id="cd02440">
    <property type="entry name" value="AdoMet_MTases"/>
    <property type="match status" value="1"/>
</dbReference>
<gene>
    <name evidence="2" type="ORF">HMPREF1541_04297</name>
</gene>
<dbReference type="InterPro" id="IPR052356">
    <property type="entry name" value="Thiol_S-MT"/>
</dbReference>